<dbReference type="AlphaFoldDB" id="A0A292II70"/>
<evidence type="ECO:0000256" key="2">
    <source>
        <dbReference type="SAM" id="Phobius"/>
    </source>
</evidence>
<keyword evidence="2" id="KW-0812">Transmembrane</keyword>
<protein>
    <submittedName>
        <fullName evidence="3">Uncharacterized protein</fullName>
    </submittedName>
</protein>
<evidence type="ECO:0000313" key="4">
    <source>
        <dbReference type="Proteomes" id="UP000261764"/>
    </source>
</evidence>
<evidence type="ECO:0000313" key="3">
    <source>
        <dbReference type="EMBL" id="CDN40363.1"/>
    </source>
</evidence>
<feature type="compositionally biased region" description="Polar residues" evidence="1">
    <location>
        <begin position="10"/>
        <end position="21"/>
    </location>
</feature>
<sequence>MSSSRKLKPHQQQELTNSSRASLDKKNIEKFDVIDQIYQYQSESKLNRLPRWLRIIIVVFLIVLVIGVIVGGTFAIMKVNDKNRENQKLIQNSLVINSKPIN</sequence>
<feature type="region of interest" description="Disordered" evidence="1">
    <location>
        <begin position="1"/>
        <end position="21"/>
    </location>
</feature>
<accession>A0A292II70</accession>
<dbReference type="RefSeq" id="WP_343251708.1">
    <property type="nucleotide sequence ID" value="NZ_HG937516.1"/>
</dbReference>
<feature type="transmembrane region" description="Helical" evidence="2">
    <location>
        <begin position="52"/>
        <end position="77"/>
    </location>
</feature>
<reference evidence="3 4" key="1">
    <citation type="journal article" date="2015" name="Clin. Infect. Dis.">
        <title>Genomic Investigations unmask Mycoplasma amphoriforme, a new respiratory pathogen.</title>
        <authorList>
            <person name="Gillespie S.H."/>
            <person name="Ling C.L."/>
            <person name="Oravcova K."/>
            <person name="Pinheiro M."/>
            <person name="Wells L."/>
            <person name="Bryant J.M."/>
            <person name="McHugh T.D."/>
            <person name="Bebear C."/>
            <person name="Webster D."/>
            <person name="Harris S.R."/>
            <person name="Seth-Smith H.M."/>
            <person name="Thomson N.R."/>
        </authorList>
    </citation>
    <scope>NUCLEOTIDE SEQUENCE [LARGE SCALE GENOMIC DNA]</scope>
    <source>
        <strain evidence="3 4">A39</strain>
    </source>
</reference>
<name>A0A292II70_9MOLU</name>
<keyword evidence="4" id="KW-1185">Reference proteome</keyword>
<organism evidence="3 4">
    <name type="scientific">Mycoplasma amphoriforme A39</name>
    <dbReference type="NCBI Taxonomy" id="572419"/>
    <lineage>
        <taxon>Bacteria</taxon>
        <taxon>Bacillati</taxon>
        <taxon>Mycoplasmatota</taxon>
        <taxon>Mollicutes</taxon>
        <taxon>Mycoplasmataceae</taxon>
        <taxon>Mycoplasma</taxon>
    </lineage>
</organism>
<proteinExistence type="predicted"/>
<dbReference type="Proteomes" id="UP000261764">
    <property type="component" value="Chromosome I"/>
</dbReference>
<keyword evidence="2" id="KW-0472">Membrane</keyword>
<dbReference type="KEGG" id="mamp:MAMA39_02390"/>
<evidence type="ECO:0000256" key="1">
    <source>
        <dbReference type="SAM" id="MobiDB-lite"/>
    </source>
</evidence>
<keyword evidence="2" id="KW-1133">Transmembrane helix</keyword>
<gene>
    <name evidence="3" type="ORF">MAMA39_02390</name>
</gene>
<dbReference type="EMBL" id="HG937516">
    <property type="protein sequence ID" value="CDN40363.1"/>
    <property type="molecule type" value="Genomic_DNA"/>
</dbReference>